<proteinExistence type="predicted"/>
<accession>J9DZY9</accession>
<feature type="region of interest" description="Disordered" evidence="1">
    <location>
        <begin position="1"/>
        <end position="21"/>
    </location>
</feature>
<protein>
    <submittedName>
        <fullName evidence="2">Uncharacterized protein</fullName>
    </submittedName>
</protein>
<sequence>MHHSKYQTNWKSKHPEPGEPLRSMIRVGEDVFNLQLASIREEIRRAIPRNCSGT</sequence>
<evidence type="ECO:0000313" key="3">
    <source>
        <dbReference type="Proteomes" id="UP000004810"/>
    </source>
</evidence>
<evidence type="ECO:0000256" key="1">
    <source>
        <dbReference type="SAM" id="MobiDB-lite"/>
    </source>
</evidence>
<comment type="caution">
    <text evidence="2">The sequence shown here is derived from an EMBL/GenBank/DDBJ whole genome shotgun (WGS) entry which is preliminary data.</text>
</comment>
<gene>
    <name evidence="2" type="ORF">WUBG_18893</name>
</gene>
<evidence type="ECO:0000313" key="2">
    <source>
        <dbReference type="EMBL" id="EJW70202.1"/>
    </source>
</evidence>
<dbReference type="Proteomes" id="UP000004810">
    <property type="component" value="Unassembled WGS sequence"/>
</dbReference>
<dbReference type="AlphaFoldDB" id="J9DZY9"/>
<name>J9DZY9_WUCBA</name>
<feature type="compositionally biased region" description="Polar residues" evidence="1">
    <location>
        <begin position="1"/>
        <end position="10"/>
    </location>
</feature>
<organism evidence="2 3">
    <name type="scientific">Wuchereria bancrofti</name>
    <dbReference type="NCBI Taxonomy" id="6293"/>
    <lineage>
        <taxon>Eukaryota</taxon>
        <taxon>Metazoa</taxon>
        <taxon>Ecdysozoa</taxon>
        <taxon>Nematoda</taxon>
        <taxon>Chromadorea</taxon>
        <taxon>Rhabditida</taxon>
        <taxon>Spirurina</taxon>
        <taxon>Spiruromorpha</taxon>
        <taxon>Filarioidea</taxon>
        <taxon>Onchocercidae</taxon>
        <taxon>Wuchereria</taxon>
    </lineage>
</organism>
<dbReference type="EMBL" id="ADBV01023083">
    <property type="protein sequence ID" value="EJW70202.1"/>
    <property type="molecule type" value="Genomic_DNA"/>
</dbReference>
<reference evidence="3" key="1">
    <citation type="submission" date="2012-08" db="EMBL/GenBank/DDBJ databases">
        <title>The Genome Sequence of Wuchereria bancrofti.</title>
        <authorList>
            <person name="Nutman T.B."/>
            <person name="Fink D.L."/>
            <person name="Russ C."/>
            <person name="Young S."/>
            <person name="Zeng Q."/>
            <person name="Koehrsen M."/>
            <person name="Alvarado L."/>
            <person name="Berlin A."/>
            <person name="Chapman S.B."/>
            <person name="Chen Z."/>
            <person name="Freedman E."/>
            <person name="Gellesch M."/>
            <person name="Goldberg J."/>
            <person name="Griggs A."/>
            <person name="Gujja S."/>
            <person name="Heilman E.R."/>
            <person name="Heiman D."/>
            <person name="Hepburn T."/>
            <person name="Howarth C."/>
            <person name="Jen D."/>
            <person name="Larson L."/>
            <person name="Lewis B."/>
            <person name="Mehta T."/>
            <person name="Park D."/>
            <person name="Pearson M."/>
            <person name="Roberts A."/>
            <person name="Saif S."/>
            <person name="Shea T."/>
            <person name="Shenoy N."/>
            <person name="Sisk P."/>
            <person name="Stolte C."/>
            <person name="Sykes S."/>
            <person name="Walk T."/>
            <person name="White J."/>
            <person name="Yandava C."/>
            <person name="Haas B."/>
            <person name="Henn M.R."/>
            <person name="Nusbaum C."/>
            <person name="Birren B."/>
        </authorList>
    </citation>
    <scope>NUCLEOTIDE SEQUENCE [LARGE SCALE GENOMIC DNA]</scope>
    <source>
        <strain evidence="3">NA</strain>
    </source>
</reference>